<dbReference type="SMART" id="SM00239">
    <property type="entry name" value="C2"/>
    <property type="match status" value="1"/>
</dbReference>
<feature type="region of interest" description="Disordered" evidence="9">
    <location>
        <begin position="426"/>
        <end position="454"/>
    </location>
</feature>
<protein>
    <recommendedName>
        <fullName evidence="6">E3 ubiquitin-protein ligase</fullName>
        <ecNumber evidence="6">2.3.2.26</ecNumber>
    </recommendedName>
</protein>
<evidence type="ECO:0000256" key="2">
    <source>
        <dbReference type="ARBA" id="ARBA00004906"/>
    </source>
</evidence>
<feature type="domain" description="WW" evidence="11">
    <location>
        <begin position="333"/>
        <end position="366"/>
    </location>
</feature>
<dbReference type="SMART" id="SM00119">
    <property type="entry name" value="HECTc"/>
    <property type="match status" value="1"/>
</dbReference>
<dbReference type="PROSITE" id="PS01159">
    <property type="entry name" value="WW_DOMAIN_1"/>
    <property type="match status" value="1"/>
</dbReference>
<dbReference type="FunFam" id="3.90.1750.10:FF:000079">
    <property type="entry name" value="E3 ubiquitin-protein ligase"/>
    <property type="match status" value="1"/>
</dbReference>
<feature type="active site" description="Glycyl thioester intermediate" evidence="7 8">
    <location>
        <position position="789"/>
    </location>
</feature>
<dbReference type="FunFam" id="2.60.40.150:FF:000024">
    <property type="entry name" value="E3 ubiquitin-protein ligase"/>
    <property type="match status" value="1"/>
</dbReference>
<dbReference type="SMART" id="SM00456">
    <property type="entry name" value="WW"/>
    <property type="match status" value="3"/>
</dbReference>
<reference evidence="13" key="1">
    <citation type="submission" date="2020-11" db="EMBL/GenBank/DDBJ databases">
        <authorList>
            <person name="Tran Van P."/>
        </authorList>
    </citation>
    <scope>NUCLEOTIDE SEQUENCE</scope>
</reference>
<dbReference type="PANTHER" id="PTHR11254">
    <property type="entry name" value="HECT DOMAIN UBIQUITIN-PROTEIN LIGASE"/>
    <property type="match status" value="1"/>
</dbReference>
<dbReference type="Pfam" id="PF00632">
    <property type="entry name" value="HECT"/>
    <property type="match status" value="2"/>
</dbReference>
<dbReference type="Gene3D" id="2.60.40.150">
    <property type="entry name" value="C2 domain"/>
    <property type="match status" value="1"/>
</dbReference>
<evidence type="ECO:0000256" key="1">
    <source>
        <dbReference type="ARBA" id="ARBA00000885"/>
    </source>
</evidence>
<dbReference type="GO" id="GO:0045879">
    <property type="term" value="P:negative regulation of smoothened signaling pathway"/>
    <property type="evidence" value="ECO:0007669"/>
    <property type="project" value="UniProtKB-ARBA"/>
</dbReference>
<evidence type="ECO:0000259" key="11">
    <source>
        <dbReference type="PROSITE" id="PS50020"/>
    </source>
</evidence>
<dbReference type="Pfam" id="PF00168">
    <property type="entry name" value="C2"/>
    <property type="match status" value="1"/>
</dbReference>
<feature type="domain" description="C2" evidence="10">
    <location>
        <begin position="1"/>
        <end position="122"/>
    </location>
</feature>
<evidence type="ECO:0000313" key="13">
    <source>
        <dbReference type="EMBL" id="CAD7249480.1"/>
    </source>
</evidence>
<evidence type="ECO:0000256" key="5">
    <source>
        <dbReference type="ARBA" id="ARBA00022786"/>
    </source>
</evidence>
<dbReference type="OrthoDB" id="423283at2759"/>
<feature type="domain" description="WW" evidence="11">
    <location>
        <begin position="379"/>
        <end position="412"/>
    </location>
</feature>
<evidence type="ECO:0000259" key="10">
    <source>
        <dbReference type="PROSITE" id="PS50004"/>
    </source>
</evidence>
<name>A0A7R9A8J6_9CRUS</name>
<organism evidence="13">
    <name type="scientific">Darwinula stevensoni</name>
    <dbReference type="NCBI Taxonomy" id="69355"/>
    <lineage>
        <taxon>Eukaryota</taxon>
        <taxon>Metazoa</taxon>
        <taxon>Ecdysozoa</taxon>
        <taxon>Arthropoda</taxon>
        <taxon>Crustacea</taxon>
        <taxon>Oligostraca</taxon>
        <taxon>Ostracoda</taxon>
        <taxon>Podocopa</taxon>
        <taxon>Podocopida</taxon>
        <taxon>Darwinulocopina</taxon>
        <taxon>Darwinuloidea</taxon>
        <taxon>Darwinulidae</taxon>
        <taxon>Darwinula</taxon>
    </lineage>
</organism>
<dbReference type="Proteomes" id="UP000677054">
    <property type="component" value="Unassembled WGS sequence"/>
</dbReference>
<dbReference type="SUPFAM" id="SSF56204">
    <property type="entry name" value="Hect, E3 ligase catalytic domain"/>
    <property type="match status" value="1"/>
</dbReference>
<evidence type="ECO:0000313" key="14">
    <source>
        <dbReference type="Proteomes" id="UP000677054"/>
    </source>
</evidence>
<feature type="compositionally biased region" description="Polar residues" evidence="9">
    <location>
        <begin position="426"/>
        <end position="450"/>
    </location>
</feature>
<evidence type="ECO:0000256" key="6">
    <source>
        <dbReference type="PIRNR" id="PIRNR001569"/>
    </source>
</evidence>
<dbReference type="InterPro" id="IPR035892">
    <property type="entry name" value="C2_domain_sf"/>
</dbReference>
<dbReference type="CDD" id="cd00078">
    <property type="entry name" value="HECTc"/>
    <property type="match status" value="1"/>
</dbReference>
<dbReference type="UniPathway" id="UPA00143"/>
<dbReference type="InterPro" id="IPR001202">
    <property type="entry name" value="WW_dom"/>
</dbReference>
<dbReference type="PROSITE" id="PS50020">
    <property type="entry name" value="WW_DOMAIN_2"/>
    <property type="match status" value="3"/>
</dbReference>
<keyword evidence="3 6" id="KW-0808">Transferase</keyword>
<evidence type="ECO:0000256" key="7">
    <source>
        <dbReference type="PIRSR" id="PIRSR001569-1"/>
    </source>
</evidence>
<evidence type="ECO:0000256" key="9">
    <source>
        <dbReference type="SAM" id="MobiDB-lite"/>
    </source>
</evidence>
<evidence type="ECO:0000256" key="4">
    <source>
        <dbReference type="ARBA" id="ARBA00022737"/>
    </source>
</evidence>
<dbReference type="GO" id="GO:0030514">
    <property type="term" value="P:negative regulation of BMP signaling pathway"/>
    <property type="evidence" value="ECO:0007669"/>
    <property type="project" value="TreeGrafter"/>
</dbReference>
<dbReference type="GO" id="GO:0048260">
    <property type="term" value="P:positive regulation of receptor-mediated endocytosis"/>
    <property type="evidence" value="ECO:0007669"/>
    <property type="project" value="UniProtKB-ARBA"/>
</dbReference>
<dbReference type="EMBL" id="CAJPEV010002318">
    <property type="protein sequence ID" value="CAG0896508.1"/>
    <property type="molecule type" value="Genomic_DNA"/>
</dbReference>
<dbReference type="PANTHER" id="PTHR11254:SF395">
    <property type="entry name" value="E3 UBIQUITIN-PROTEIN LIGASE SMURF1"/>
    <property type="match status" value="1"/>
</dbReference>
<dbReference type="FunFam" id="3.30.2160.10:FF:000001">
    <property type="entry name" value="E3 ubiquitin-protein ligase NEDD4-like"/>
    <property type="match status" value="1"/>
</dbReference>
<dbReference type="GO" id="GO:0030154">
    <property type="term" value="P:cell differentiation"/>
    <property type="evidence" value="ECO:0007669"/>
    <property type="project" value="UniProtKB-ARBA"/>
</dbReference>
<feature type="domain" description="HECT" evidence="12">
    <location>
        <begin position="546"/>
        <end position="821"/>
    </location>
</feature>
<dbReference type="InterPro" id="IPR000008">
    <property type="entry name" value="C2_dom"/>
</dbReference>
<dbReference type="GO" id="GO:0016567">
    <property type="term" value="P:protein ubiquitination"/>
    <property type="evidence" value="ECO:0007669"/>
    <property type="project" value="UniProtKB-UniPathway"/>
</dbReference>
<dbReference type="FunFam" id="3.30.2410.10:FF:000001">
    <property type="entry name" value="E3 ubiquitin-protein ligase NEDD4-like"/>
    <property type="match status" value="1"/>
</dbReference>
<dbReference type="Gene3D" id="2.20.70.10">
    <property type="match status" value="3"/>
</dbReference>
<dbReference type="Pfam" id="PF00397">
    <property type="entry name" value="WW"/>
    <property type="match status" value="2"/>
</dbReference>
<dbReference type="Gene3D" id="3.90.1750.10">
    <property type="entry name" value="Hect, E3 ligase catalytic domains"/>
    <property type="match status" value="1"/>
</dbReference>
<dbReference type="PROSITE" id="PS50004">
    <property type="entry name" value="C2"/>
    <property type="match status" value="1"/>
</dbReference>
<keyword evidence="4" id="KW-0677">Repeat</keyword>
<dbReference type="InterPro" id="IPR050409">
    <property type="entry name" value="E3_ubiq-protein_ligase"/>
</dbReference>
<keyword evidence="14" id="KW-1185">Reference proteome</keyword>
<dbReference type="SUPFAM" id="SSF49562">
    <property type="entry name" value="C2 domain (Calcium/lipid-binding domain, CaLB)"/>
    <property type="match status" value="1"/>
</dbReference>
<dbReference type="PIRSF" id="PIRSF001569">
    <property type="entry name" value="E3_ub_ligase_SMURF1"/>
    <property type="match status" value="1"/>
</dbReference>
<feature type="region of interest" description="Disordered" evidence="9">
    <location>
        <begin position="193"/>
        <end position="338"/>
    </location>
</feature>
<evidence type="ECO:0000259" key="12">
    <source>
        <dbReference type="PROSITE" id="PS50237"/>
    </source>
</evidence>
<dbReference type="EMBL" id="LR901835">
    <property type="protein sequence ID" value="CAD7249480.1"/>
    <property type="molecule type" value="Genomic_DNA"/>
</dbReference>
<dbReference type="Gene3D" id="3.30.2410.10">
    <property type="entry name" value="Hect, E3 ligase catalytic domain"/>
    <property type="match status" value="1"/>
</dbReference>
<accession>A0A7R9A8J6</accession>
<sequence>MSSGGNARRNGHKPMKIRLTVLCAKNLVKRDLFRLPDPFAKVSVEGSGQCHSTDTCKSTLEPRWNQHYDLYLGKNDGITITVWNHKKVHKKGKAGFLGCVRIMSNAIHRLKDTGYQRLDLCKAGPDDPDTVRGQIVISLLSRDSGPGSGSRNVVVDRLGTPRATQHPPGTQSPLHWEERQTPLGRLYYINHHARSSNRDKQSTPCRPVNEVSSSQEPRQEVPSPDQQGPSRAVAVQRRHRSVSRERPSQTRERGRRNREHRASVAVMERGRSRERRERDRDRDRRQEEGREGQEQESPPVALGELSAAAPQEISPSRRRTRDASRGTPVPQPADLPRGYEMRKTMQGQIYFYHQATGVSTWHDPRIPRHLLHHAPQDLGPLPNGWEMRQTGSGRPYFVDHNNRTTQFTDPRLSNPQILTSLLSSTEGRQSLPTGESLQDSSANPSESLPSETHRPVMVEVIVNNGVSNENASEVSDRNRSLLAELGLGSSAEKEEMLPKYKRDLVHKIKALRAELQALQPQSGHCRLEVSRAEIFEESYRGLMKLRPKDLRKRLMVRFRGEEGLDYGGLAREWLHLLSRQMLNPAYGLFQYAQDDGCALQINPDSSINPDHLSYFHFVGRVLGLALFHGLHLDGSPFTSAFYRKLLGKPVSLGDIADVDPELHRSLTWILENDITGVIENTFAVEHCAFGKLTIREFKSNGRNIPVTEENKKEYHCTPDSPIVKWFWEIVESYSDEMRARLLQFVTGSSRVPLQGFKALQGSTGAAGPRLFTIHQVEASTENLPKAHTCFNRIDIPPYKSKERMYEKLTQAVEETCGFTVE</sequence>
<dbReference type="FunFam" id="2.20.70.10:FF:000017">
    <property type="entry name" value="E3 ubiquitin-protein ligase"/>
    <property type="match status" value="1"/>
</dbReference>
<proteinExistence type="predicted"/>
<dbReference type="GO" id="GO:0005737">
    <property type="term" value="C:cytoplasm"/>
    <property type="evidence" value="ECO:0007669"/>
    <property type="project" value="TreeGrafter"/>
</dbReference>
<dbReference type="InterPro" id="IPR036020">
    <property type="entry name" value="WW_dom_sf"/>
</dbReference>
<dbReference type="CDD" id="cd00201">
    <property type="entry name" value="WW"/>
    <property type="match status" value="3"/>
</dbReference>
<feature type="domain" description="WW" evidence="11">
    <location>
        <begin position="170"/>
        <end position="203"/>
    </location>
</feature>
<evidence type="ECO:0000256" key="8">
    <source>
        <dbReference type="PROSITE-ProRule" id="PRU00104"/>
    </source>
</evidence>
<evidence type="ECO:0000256" key="3">
    <source>
        <dbReference type="ARBA" id="ARBA00022679"/>
    </source>
</evidence>
<dbReference type="EC" id="2.3.2.26" evidence="6"/>
<dbReference type="AlphaFoldDB" id="A0A7R9A8J6"/>
<feature type="compositionally biased region" description="Basic and acidic residues" evidence="9">
    <location>
        <begin position="268"/>
        <end position="293"/>
    </location>
</feature>
<dbReference type="InterPro" id="IPR000569">
    <property type="entry name" value="HECT_dom"/>
</dbReference>
<dbReference type="SUPFAM" id="SSF51045">
    <property type="entry name" value="WW domain"/>
    <property type="match status" value="2"/>
</dbReference>
<feature type="region of interest" description="Disordered" evidence="9">
    <location>
        <begin position="140"/>
        <end position="178"/>
    </location>
</feature>
<keyword evidence="5 6" id="KW-0833">Ubl conjugation pathway</keyword>
<comment type="catalytic activity">
    <reaction evidence="1 6">
        <text>S-ubiquitinyl-[E2 ubiquitin-conjugating enzyme]-L-cysteine + [acceptor protein]-L-lysine = [E2 ubiquitin-conjugating enzyme]-L-cysteine + N(6)-ubiquitinyl-[acceptor protein]-L-lysine.</text>
        <dbReference type="EC" id="2.3.2.26"/>
    </reaction>
</comment>
<comment type="pathway">
    <text evidence="2 6">Protein modification; protein ubiquitination.</text>
</comment>
<dbReference type="GO" id="GO:0043161">
    <property type="term" value="P:proteasome-mediated ubiquitin-dependent protein catabolic process"/>
    <property type="evidence" value="ECO:0007669"/>
    <property type="project" value="TreeGrafter"/>
</dbReference>
<dbReference type="FunFam" id="2.20.70.10:FF:000014">
    <property type="entry name" value="E3 ubiquitin-protein ligase SMURF1"/>
    <property type="match status" value="1"/>
</dbReference>
<dbReference type="PROSITE" id="PS50237">
    <property type="entry name" value="HECT"/>
    <property type="match status" value="1"/>
</dbReference>
<dbReference type="GO" id="GO:0061630">
    <property type="term" value="F:ubiquitin protein ligase activity"/>
    <property type="evidence" value="ECO:0007669"/>
    <property type="project" value="UniProtKB-EC"/>
</dbReference>
<dbReference type="InterPro" id="IPR024928">
    <property type="entry name" value="E3_ub_ligase_SMURF1"/>
</dbReference>
<dbReference type="InterPro" id="IPR035983">
    <property type="entry name" value="Hect_E3_ubiquitin_ligase"/>
</dbReference>
<feature type="compositionally biased region" description="Basic and acidic residues" evidence="9">
    <location>
        <begin position="242"/>
        <end position="252"/>
    </location>
</feature>
<dbReference type="CDD" id="cd08382">
    <property type="entry name" value="C2_Smurf-like"/>
    <property type="match status" value="1"/>
</dbReference>
<gene>
    <name evidence="13" type="ORF">DSTB1V02_LOCUS9275</name>
</gene>